<dbReference type="GO" id="GO:0030276">
    <property type="term" value="F:clathrin binding"/>
    <property type="evidence" value="ECO:0007669"/>
    <property type="project" value="TreeGrafter"/>
</dbReference>
<evidence type="ECO:0008006" key="4">
    <source>
        <dbReference type="Google" id="ProtNLM"/>
    </source>
</evidence>
<dbReference type="PANTHER" id="PTHR23172:SF76">
    <property type="entry name" value="AUXILIN-RELATED PROTEIN 1-LIKE"/>
    <property type="match status" value="1"/>
</dbReference>
<evidence type="ECO:0000313" key="2">
    <source>
        <dbReference type="EMBL" id="WOG97216.1"/>
    </source>
</evidence>
<name>A0AAF1AYE8_DAUCS</name>
<dbReference type="GO" id="GO:0072318">
    <property type="term" value="P:clathrin coat disassembly"/>
    <property type="evidence" value="ECO:0007669"/>
    <property type="project" value="TreeGrafter"/>
</dbReference>
<proteinExistence type="predicted"/>
<dbReference type="GO" id="GO:0072583">
    <property type="term" value="P:clathrin-dependent endocytosis"/>
    <property type="evidence" value="ECO:0007669"/>
    <property type="project" value="TreeGrafter"/>
</dbReference>
<gene>
    <name evidence="2" type="ORF">DCAR_0416556</name>
</gene>
<dbReference type="Gene3D" id="1.10.287.110">
    <property type="entry name" value="DnaJ domain"/>
    <property type="match status" value="1"/>
</dbReference>
<keyword evidence="3" id="KW-1185">Reference proteome</keyword>
<evidence type="ECO:0000313" key="3">
    <source>
        <dbReference type="Proteomes" id="UP000077755"/>
    </source>
</evidence>
<dbReference type="AlphaFoldDB" id="A0AAF1AYE8"/>
<dbReference type="EMBL" id="CP093346">
    <property type="protein sequence ID" value="WOG97216.1"/>
    <property type="molecule type" value="Genomic_DNA"/>
</dbReference>
<accession>A0AAF1AYE8</accession>
<protein>
    <recommendedName>
        <fullName evidence="4">J domain-containing protein</fullName>
    </recommendedName>
</protein>
<dbReference type="PANTHER" id="PTHR23172">
    <property type="entry name" value="AUXILIN/CYCLIN G-ASSOCIATED KINASE-RELATED"/>
    <property type="match status" value="1"/>
</dbReference>
<feature type="region of interest" description="Disordered" evidence="1">
    <location>
        <begin position="310"/>
        <end position="333"/>
    </location>
</feature>
<dbReference type="SUPFAM" id="SSF46565">
    <property type="entry name" value="Chaperone J-domain"/>
    <property type="match status" value="1"/>
</dbReference>
<evidence type="ECO:0000256" key="1">
    <source>
        <dbReference type="SAM" id="MobiDB-lite"/>
    </source>
</evidence>
<sequence>MDQFGVLVESIGFKSQNRSTPLADLKGKTHGNNGFSSNLGFNSKPSPSSVDGSGLDGFFVSNNVSKTQNYDGFDVFNGSNEYDLDSIFKGSNNSAAKPDLVQDSDDIFNVFTGPKYASEKNFDNVFVKIPPPPKANDINDDLLGGFDDMGLKPNSVQNDSVYVSKNDSGFDDLILGFEEGGASRKREKSETNSSRRSSGQHGKSNKIMVEDPFSFFETSAPNPLNQGESKVSEDTDVFESIFGAHTKTRNVQKPSSVTKDSVYDALFQKSKVPANQGSGNYSTTRKVSPAINVDDDFSFLSEVEVVPPSGKFQEVEGESEERRRHRLNHHQNTQERMIKALNEKNRRDRQVQLEQEERHRLAATLDDEIKRWAQGKEGNLRALLSSLQYVLWPECGWRPVSLTDMMTSISVKKVYQKATLCVHPDKVQQKGATIQQKYIAEKVFDVLKYWFEFDHF</sequence>
<organism evidence="2 3">
    <name type="scientific">Daucus carota subsp. sativus</name>
    <name type="common">Carrot</name>
    <dbReference type="NCBI Taxonomy" id="79200"/>
    <lineage>
        <taxon>Eukaryota</taxon>
        <taxon>Viridiplantae</taxon>
        <taxon>Streptophyta</taxon>
        <taxon>Embryophyta</taxon>
        <taxon>Tracheophyta</taxon>
        <taxon>Spermatophyta</taxon>
        <taxon>Magnoliopsida</taxon>
        <taxon>eudicotyledons</taxon>
        <taxon>Gunneridae</taxon>
        <taxon>Pentapetalae</taxon>
        <taxon>asterids</taxon>
        <taxon>campanulids</taxon>
        <taxon>Apiales</taxon>
        <taxon>Apiaceae</taxon>
        <taxon>Apioideae</taxon>
        <taxon>Scandiceae</taxon>
        <taxon>Daucinae</taxon>
        <taxon>Daucus</taxon>
        <taxon>Daucus sect. Daucus</taxon>
    </lineage>
</organism>
<dbReference type="InterPro" id="IPR036869">
    <property type="entry name" value="J_dom_sf"/>
</dbReference>
<reference evidence="2" key="2">
    <citation type="submission" date="2022-03" db="EMBL/GenBank/DDBJ databases">
        <title>Draft title - Genomic analysis of global carrot germplasm unveils the trajectory of domestication and the origin of high carotenoid orange carrot.</title>
        <authorList>
            <person name="Iorizzo M."/>
            <person name="Ellison S."/>
            <person name="Senalik D."/>
            <person name="Macko-Podgorni A."/>
            <person name="Grzebelus D."/>
            <person name="Bostan H."/>
            <person name="Rolling W."/>
            <person name="Curaba J."/>
            <person name="Simon P."/>
        </authorList>
    </citation>
    <scope>NUCLEOTIDE SEQUENCE</scope>
    <source>
        <tissue evidence="2">Leaf</tissue>
    </source>
</reference>
<dbReference type="Proteomes" id="UP000077755">
    <property type="component" value="Chromosome 4"/>
</dbReference>
<dbReference type="GO" id="GO:0005737">
    <property type="term" value="C:cytoplasm"/>
    <property type="evidence" value="ECO:0007669"/>
    <property type="project" value="TreeGrafter"/>
</dbReference>
<reference evidence="2" key="1">
    <citation type="journal article" date="2016" name="Nat. Genet.">
        <title>A high-quality carrot genome assembly provides new insights into carotenoid accumulation and asterid genome evolution.</title>
        <authorList>
            <person name="Iorizzo M."/>
            <person name="Ellison S."/>
            <person name="Senalik D."/>
            <person name="Zeng P."/>
            <person name="Satapoomin P."/>
            <person name="Huang J."/>
            <person name="Bowman M."/>
            <person name="Iovene M."/>
            <person name="Sanseverino W."/>
            <person name="Cavagnaro P."/>
            <person name="Yildiz M."/>
            <person name="Macko-Podgorni A."/>
            <person name="Moranska E."/>
            <person name="Grzebelus E."/>
            <person name="Grzebelus D."/>
            <person name="Ashrafi H."/>
            <person name="Zheng Z."/>
            <person name="Cheng S."/>
            <person name="Spooner D."/>
            <person name="Van Deynze A."/>
            <person name="Simon P."/>
        </authorList>
    </citation>
    <scope>NUCLEOTIDE SEQUENCE</scope>
    <source>
        <tissue evidence="2">Leaf</tissue>
    </source>
</reference>
<feature type="compositionally biased region" description="Polar residues" evidence="1">
    <location>
        <begin position="191"/>
        <end position="202"/>
    </location>
</feature>
<dbReference type="GO" id="GO:0031982">
    <property type="term" value="C:vesicle"/>
    <property type="evidence" value="ECO:0007669"/>
    <property type="project" value="TreeGrafter"/>
</dbReference>
<feature type="region of interest" description="Disordered" evidence="1">
    <location>
        <begin position="181"/>
        <end position="205"/>
    </location>
</feature>
<feature type="compositionally biased region" description="Basic and acidic residues" evidence="1">
    <location>
        <begin position="181"/>
        <end position="190"/>
    </location>
</feature>